<reference evidence="3" key="1">
    <citation type="submission" date="2023-06" db="EMBL/GenBank/DDBJ databases">
        <title>Genome-scale phylogeny and comparative genomics of the fungal order Sordariales.</title>
        <authorList>
            <consortium name="Lawrence Berkeley National Laboratory"/>
            <person name="Hensen N."/>
            <person name="Bonometti L."/>
            <person name="Westerberg I."/>
            <person name="Brannstrom I.O."/>
            <person name="Guillou S."/>
            <person name="Cros-Aarteil S."/>
            <person name="Calhoun S."/>
            <person name="Haridas S."/>
            <person name="Kuo A."/>
            <person name="Mondo S."/>
            <person name="Pangilinan J."/>
            <person name="Riley R."/>
            <person name="LaButti K."/>
            <person name="Andreopoulos B."/>
            <person name="Lipzen A."/>
            <person name="Chen C."/>
            <person name="Yanf M."/>
            <person name="Daum C."/>
            <person name="Ng V."/>
            <person name="Clum A."/>
            <person name="Steindorff A."/>
            <person name="Ohm R."/>
            <person name="Martin F."/>
            <person name="Silar P."/>
            <person name="Natvig D."/>
            <person name="Lalanne C."/>
            <person name="Gautier V."/>
            <person name="Ament-velasquez S.L."/>
            <person name="Kruys A."/>
            <person name="Hutchinson M.I."/>
            <person name="Powell A.J."/>
            <person name="Barry K."/>
            <person name="Miller A.N."/>
            <person name="Grigoriev I.V."/>
            <person name="Debuchy R."/>
            <person name="Gladieux P."/>
            <person name="Thoren M.H."/>
            <person name="Johannesson H."/>
        </authorList>
    </citation>
    <scope>NUCLEOTIDE SEQUENCE</scope>
    <source>
        <strain evidence="3">SMH2392-1A</strain>
    </source>
</reference>
<keyword evidence="4" id="KW-1185">Reference proteome</keyword>
<evidence type="ECO:0000256" key="1">
    <source>
        <dbReference type="SAM" id="Coils"/>
    </source>
</evidence>
<evidence type="ECO:0000313" key="3">
    <source>
        <dbReference type="EMBL" id="KAK0709476.1"/>
    </source>
</evidence>
<dbReference type="Proteomes" id="UP001172101">
    <property type="component" value="Unassembled WGS sequence"/>
</dbReference>
<accession>A0AA40DQ91</accession>
<sequence>MPRSASSKAASKAVGNVSNTLGEAAMVIKVQKLSTYPDGTATGGVLAGPMECDVNASSHRPDGIHTIDVHLVSLLSGYDKKSLYPWARTGNFFIEAVWGFPGHSYPVWTTKHLLTLEGAAISFQGGFGSFTRLFDHVKDFQTSSAAYSIPRAPHRPRSYFPTYQGFQKLPSREVVYSGDLEQSNEWSWLEPRPESCRSLNYEPLDSPPPMSPTPTDDDSSCYSESVSTPFADPDEDYLSPVPSHYSNSRHTFTGPKYSSDVWTDQRAQQQLHAETLERQRKDAEELYRRSGNTQGLLDVVNSAAQFRGAFHPSGMPRF</sequence>
<evidence type="ECO:0000256" key="2">
    <source>
        <dbReference type="SAM" id="MobiDB-lite"/>
    </source>
</evidence>
<comment type="caution">
    <text evidence="3">The sequence shown here is derived from an EMBL/GenBank/DDBJ whole genome shotgun (WGS) entry which is preliminary data.</text>
</comment>
<dbReference type="AlphaFoldDB" id="A0AA40DQ91"/>
<feature type="region of interest" description="Disordered" evidence="2">
    <location>
        <begin position="198"/>
        <end position="254"/>
    </location>
</feature>
<gene>
    <name evidence="3" type="ORF">B0T26DRAFT_754673</name>
</gene>
<dbReference type="RefSeq" id="XP_060292780.1">
    <property type="nucleotide sequence ID" value="XM_060445852.1"/>
</dbReference>
<feature type="coiled-coil region" evidence="1">
    <location>
        <begin position="266"/>
        <end position="293"/>
    </location>
</feature>
<dbReference type="GeneID" id="85329122"/>
<dbReference type="EMBL" id="JAUIRO010000006">
    <property type="protein sequence ID" value="KAK0709476.1"/>
    <property type="molecule type" value="Genomic_DNA"/>
</dbReference>
<name>A0AA40DQ91_9PEZI</name>
<proteinExistence type="predicted"/>
<organism evidence="3 4">
    <name type="scientific">Lasiosphaeria miniovina</name>
    <dbReference type="NCBI Taxonomy" id="1954250"/>
    <lineage>
        <taxon>Eukaryota</taxon>
        <taxon>Fungi</taxon>
        <taxon>Dikarya</taxon>
        <taxon>Ascomycota</taxon>
        <taxon>Pezizomycotina</taxon>
        <taxon>Sordariomycetes</taxon>
        <taxon>Sordariomycetidae</taxon>
        <taxon>Sordariales</taxon>
        <taxon>Lasiosphaeriaceae</taxon>
        <taxon>Lasiosphaeria</taxon>
    </lineage>
</organism>
<evidence type="ECO:0000313" key="4">
    <source>
        <dbReference type="Proteomes" id="UP001172101"/>
    </source>
</evidence>
<keyword evidence="1" id="KW-0175">Coiled coil</keyword>
<protein>
    <submittedName>
        <fullName evidence="3">Uncharacterized protein</fullName>
    </submittedName>
</protein>